<reference evidence="2" key="1">
    <citation type="submission" date="2022-11" db="UniProtKB">
        <authorList>
            <consortium name="WormBaseParasite"/>
        </authorList>
    </citation>
    <scope>IDENTIFICATION</scope>
</reference>
<dbReference type="Proteomes" id="UP000887564">
    <property type="component" value="Unplaced"/>
</dbReference>
<evidence type="ECO:0000313" key="1">
    <source>
        <dbReference type="Proteomes" id="UP000887564"/>
    </source>
</evidence>
<keyword evidence="1" id="KW-1185">Reference proteome</keyword>
<sequence length="73" mass="8557">MPLMHLTYQENWLVSKIPIGMSPGQQLANRPWNMEPKFNLDRKVEEELNDVHLLTREIVFSSGRPRAELTKKP</sequence>
<name>A0A914RT24_PAREQ</name>
<accession>A0A914RT24</accession>
<evidence type="ECO:0000313" key="2">
    <source>
        <dbReference type="WBParaSite" id="PEQ_0000946801-mRNA-1"/>
    </source>
</evidence>
<organism evidence="1 2">
    <name type="scientific">Parascaris equorum</name>
    <name type="common">Equine roundworm</name>
    <dbReference type="NCBI Taxonomy" id="6256"/>
    <lineage>
        <taxon>Eukaryota</taxon>
        <taxon>Metazoa</taxon>
        <taxon>Ecdysozoa</taxon>
        <taxon>Nematoda</taxon>
        <taxon>Chromadorea</taxon>
        <taxon>Rhabditida</taxon>
        <taxon>Spirurina</taxon>
        <taxon>Ascaridomorpha</taxon>
        <taxon>Ascaridoidea</taxon>
        <taxon>Ascarididae</taxon>
        <taxon>Parascaris</taxon>
    </lineage>
</organism>
<dbReference type="WBParaSite" id="PEQ_0000946801-mRNA-1">
    <property type="protein sequence ID" value="PEQ_0000946801-mRNA-1"/>
    <property type="gene ID" value="PEQ_0000946801"/>
</dbReference>
<proteinExistence type="predicted"/>
<protein>
    <submittedName>
        <fullName evidence="2">Uncharacterized protein</fullName>
    </submittedName>
</protein>
<dbReference type="AlphaFoldDB" id="A0A914RT24"/>